<reference evidence="2" key="1">
    <citation type="submission" date="2018-03" db="EMBL/GenBank/DDBJ databases">
        <authorList>
            <person name="Batty M. E."/>
            <person name="Batty M E."/>
        </authorList>
    </citation>
    <scope>NUCLEOTIDE SEQUENCE [LARGE SCALE GENOMIC DNA]</scope>
</reference>
<dbReference type="EMBL" id="LS398552">
    <property type="protein sequence ID" value="SPR12523.1"/>
    <property type="molecule type" value="Genomic_DNA"/>
</dbReference>
<organism evidence="1 2">
    <name type="scientific">Orientia tsutsugamushi</name>
    <name type="common">Rickettsia tsutsugamushi</name>
    <dbReference type="NCBI Taxonomy" id="784"/>
    <lineage>
        <taxon>Bacteria</taxon>
        <taxon>Pseudomonadati</taxon>
        <taxon>Pseudomonadota</taxon>
        <taxon>Alphaproteobacteria</taxon>
        <taxon>Rickettsiales</taxon>
        <taxon>Rickettsiaceae</taxon>
        <taxon>Rickettsieae</taxon>
        <taxon>Orientia</taxon>
    </lineage>
</organism>
<evidence type="ECO:0000313" key="1">
    <source>
        <dbReference type="EMBL" id="SPR12523.1"/>
    </source>
</evidence>
<keyword evidence="1" id="KW-0808">Transferase</keyword>
<sequence>MKVSRLLLWSIIMREFDETLKGEKQMMVVNFTASTSTDNKIHLQSINWKKCNKVIRSHQTHIVKAIQESRWNRVKALQRLLTHSFSCKTIAVRRVTEN</sequence>
<name>A0A2U3RH20_ORITS</name>
<keyword evidence="1" id="KW-0548">Nucleotidyltransferase</keyword>
<dbReference type="Pfam" id="PF13655">
    <property type="entry name" value="RVT_N"/>
    <property type="match status" value="1"/>
</dbReference>
<evidence type="ECO:0000313" key="2">
    <source>
        <dbReference type="Proteomes" id="UP000244943"/>
    </source>
</evidence>
<dbReference type="InterPro" id="IPR025960">
    <property type="entry name" value="RVT_N"/>
</dbReference>
<dbReference type="GO" id="GO:0003964">
    <property type="term" value="F:RNA-directed DNA polymerase activity"/>
    <property type="evidence" value="ECO:0007669"/>
    <property type="project" value="UniProtKB-KW"/>
</dbReference>
<gene>
    <name evidence="1" type="ORF">UT76HP_02175</name>
</gene>
<dbReference type="RefSeq" id="WP_109227642.1">
    <property type="nucleotide sequence ID" value="NZ_CP044031.1"/>
</dbReference>
<proteinExistence type="predicted"/>
<accession>A0A2U3RH20</accession>
<dbReference type="Proteomes" id="UP000244943">
    <property type="component" value="Chromosome I"/>
</dbReference>
<protein>
    <submittedName>
        <fullName evidence="1">Reverse transcriptase</fullName>
    </submittedName>
</protein>
<keyword evidence="1" id="KW-0695">RNA-directed DNA polymerase</keyword>
<dbReference type="AlphaFoldDB" id="A0A2U3RH20"/>
<dbReference type="GeneID" id="89460074"/>